<dbReference type="SUPFAM" id="SSF53474">
    <property type="entry name" value="alpha/beta-Hydrolases"/>
    <property type="match status" value="1"/>
</dbReference>
<dbReference type="InterPro" id="IPR029058">
    <property type="entry name" value="AB_hydrolase_fold"/>
</dbReference>
<dbReference type="EMBL" id="JAWDIS010000003">
    <property type="protein sequence ID" value="MDU0368653.1"/>
    <property type="molecule type" value="Genomic_DNA"/>
</dbReference>
<keyword evidence="2" id="KW-0645">Protease</keyword>
<dbReference type="Pfam" id="PF07676">
    <property type="entry name" value="PD40"/>
    <property type="match status" value="1"/>
</dbReference>
<dbReference type="PANTHER" id="PTHR42776:SF27">
    <property type="entry name" value="DIPEPTIDYL PEPTIDASE FAMILY MEMBER 6"/>
    <property type="match status" value="1"/>
</dbReference>
<dbReference type="PROSITE" id="PS50042">
    <property type="entry name" value="CNMP_BINDING_3"/>
    <property type="match status" value="1"/>
</dbReference>
<dbReference type="Gene3D" id="3.40.50.1820">
    <property type="entry name" value="alpha/beta hydrolase"/>
    <property type="match status" value="1"/>
</dbReference>
<evidence type="ECO:0000256" key="2">
    <source>
        <dbReference type="ARBA" id="ARBA00022825"/>
    </source>
</evidence>
<name>A0ABU3TBB4_9MICO</name>
<dbReference type="SUPFAM" id="SSF82171">
    <property type="entry name" value="DPP6 N-terminal domain-like"/>
    <property type="match status" value="1"/>
</dbReference>
<evidence type="ECO:0000259" key="3">
    <source>
        <dbReference type="PROSITE" id="PS50042"/>
    </source>
</evidence>
<dbReference type="InterPro" id="IPR001375">
    <property type="entry name" value="Peptidase_S9_cat"/>
</dbReference>
<protein>
    <submittedName>
        <fullName evidence="4">S9 family peptidase</fullName>
        <ecNumber evidence="4">3.4.-.-</ecNumber>
    </submittedName>
</protein>
<organism evidence="4 5">
    <name type="scientific">Microbacterium galbum</name>
    <dbReference type="NCBI Taxonomy" id="3075994"/>
    <lineage>
        <taxon>Bacteria</taxon>
        <taxon>Bacillati</taxon>
        <taxon>Actinomycetota</taxon>
        <taxon>Actinomycetes</taxon>
        <taxon>Micrococcales</taxon>
        <taxon>Microbacteriaceae</taxon>
        <taxon>Microbacterium</taxon>
    </lineage>
</organism>
<accession>A0ABU3TBB4</accession>
<evidence type="ECO:0000313" key="4">
    <source>
        <dbReference type="EMBL" id="MDU0368653.1"/>
    </source>
</evidence>
<dbReference type="EC" id="3.4.-.-" evidence="4"/>
<feature type="domain" description="Cyclic nucleotide-binding" evidence="3">
    <location>
        <begin position="348"/>
        <end position="390"/>
    </location>
</feature>
<dbReference type="Proteomes" id="UP001263371">
    <property type="component" value="Unassembled WGS sequence"/>
</dbReference>
<dbReference type="PANTHER" id="PTHR42776">
    <property type="entry name" value="SERINE PEPTIDASE S9 FAMILY MEMBER"/>
    <property type="match status" value="1"/>
</dbReference>
<comment type="caution">
    <text evidence="4">The sequence shown here is derived from an EMBL/GenBank/DDBJ whole genome shotgun (WGS) entry which is preliminary data.</text>
</comment>
<keyword evidence="5" id="KW-1185">Reference proteome</keyword>
<keyword evidence="2" id="KW-0720">Serine protease</keyword>
<dbReference type="InterPro" id="IPR011659">
    <property type="entry name" value="WD40"/>
</dbReference>
<proteinExistence type="predicted"/>
<dbReference type="Gene3D" id="2.120.10.30">
    <property type="entry name" value="TolB, C-terminal domain"/>
    <property type="match status" value="2"/>
</dbReference>
<dbReference type="GO" id="GO:0016787">
    <property type="term" value="F:hydrolase activity"/>
    <property type="evidence" value="ECO:0007669"/>
    <property type="project" value="UniProtKB-KW"/>
</dbReference>
<dbReference type="Pfam" id="PF00326">
    <property type="entry name" value="Peptidase_S9"/>
    <property type="match status" value="1"/>
</dbReference>
<evidence type="ECO:0000256" key="1">
    <source>
        <dbReference type="ARBA" id="ARBA00022801"/>
    </source>
</evidence>
<sequence length="656" mass="70270">MRPTDIESLIGVGRPAISSDGAFAVFATSRPDLAADRAVGQLWRADLATASSRRLTRGVEDRSPRLSPDDAVVAFLRGDAKGRLQIFVVGASGGEPVQVTDRPGGVTDLAFSPDGRRLAFTARVPEPGRYGTVEGRDAGAEPPRRITGIRWHANGLGYLDRPAQVFVVDVPSTDAEPFYEPAPAIDEPETRVVPHPATQLTRGGTSWAGVAWTLDGAEVLSVPDMIETSRRDLRDRVAAIAVDGGVQREVLGIAENLSVSAVQTAPDGTVFLLAHDVGGSGVDFVAPGVALFALDGDAPRVLTDPETIDLGEVGSHLSFDGDDVLVQDRTRGRVRLLRVTRTGTVTEVLGGDLEVNGHAAAAGRVVASVASPESFGELVMMHGREMRALTRFGAAACDRGVVVPIDHEVTGRDGYPVHGWVAVPEGEGPFPVILQIHGGPYAAYGVHLFDETQVLVDAGYAVVYSNPRGSAGYGRAHGRAIRQRMGTLDFFDVMDFFDAVVTADPRLDAGRVGVMGGSYGGYLTAWIIAHDHRFAGAIVERGFLDPASFPGLSDIGSFFGQEYIGTEPTQVAAQSPMAVVDRVRTPTLVLHSELDFRCPLEQATRYYAALKQQGTEAEMLVFPGEDHELTRAGRPQHRVQRFEAVLEWWGRHLPVT</sequence>
<keyword evidence="1 4" id="KW-0378">Hydrolase</keyword>
<dbReference type="InterPro" id="IPR011042">
    <property type="entry name" value="6-blade_b-propeller_TolB-like"/>
</dbReference>
<gene>
    <name evidence="4" type="ORF">RWH45_15695</name>
</gene>
<evidence type="ECO:0000313" key="5">
    <source>
        <dbReference type="Proteomes" id="UP001263371"/>
    </source>
</evidence>
<reference evidence="4 5" key="1">
    <citation type="submission" date="2023-09" db="EMBL/GenBank/DDBJ databases">
        <title>Microbacterium fusihabitans sp. nov., Microbacterium phycihabitans sp. nov., and Microbacterium cervinum sp. nov., isolated from dried seaweeds of beach.</title>
        <authorList>
            <person name="Lee S.D."/>
        </authorList>
    </citation>
    <scope>NUCLEOTIDE SEQUENCE [LARGE SCALE GENOMIC DNA]</scope>
    <source>
        <strain evidence="4 5">KSW4-17</strain>
    </source>
</reference>
<dbReference type="InterPro" id="IPR000595">
    <property type="entry name" value="cNMP-bd_dom"/>
</dbReference>
<dbReference type="RefSeq" id="WP_315995794.1">
    <property type="nucleotide sequence ID" value="NZ_JAWDIS010000003.1"/>
</dbReference>